<proteinExistence type="inferred from homology"/>
<organism evidence="9 10">
    <name type="scientific">Conexibacter woesei (strain DSM 14684 / CCUG 47730 / CIP 108061 / JCM 11494 / NBRC 100937 / ID131577)</name>
    <dbReference type="NCBI Taxonomy" id="469383"/>
    <lineage>
        <taxon>Bacteria</taxon>
        <taxon>Bacillati</taxon>
        <taxon>Actinomycetota</taxon>
        <taxon>Thermoleophilia</taxon>
        <taxon>Solirubrobacterales</taxon>
        <taxon>Conexibacteraceae</taxon>
        <taxon>Conexibacter</taxon>
    </lineage>
</organism>
<feature type="compositionally biased region" description="Basic and acidic residues" evidence="6">
    <location>
        <begin position="212"/>
        <end position="221"/>
    </location>
</feature>
<dbReference type="SUPFAM" id="SSF88659">
    <property type="entry name" value="Sigma3 and sigma4 domains of RNA polymerase sigma factors"/>
    <property type="match status" value="1"/>
</dbReference>
<protein>
    <recommendedName>
        <fullName evidence="5">RNA polymerase sigma factor</fullName>
    </recommendedName>
</protein>
<dbReference type="PRINTS" id="PR00046">
    <property type="entry name" value="SIGMA70FCT"/>
</dbReference>
<evidence type="ECO:0000313" key="10">
    <source>
        <dbReference type="Proteomes" id="UP000008229"/>
    </source>
</evidence>
<dbReference type="STRING" id="469383.Cwoe_0651"/>
<feature type="region of interest" description="Disordered" evidence="6">
    <location>
        <begin position="202"/>
        <end position="223"/>
    </location>
</feature>
<gene>
    <name evidence="9" type="ordered locus">Cwoe_0651</name>
</gene>
<keyword evidence="4 5" id="KW-0804">Transcription</keyword>
<dbReference type="SUPFAM" id="SSF88946">
    <property type="entry name" value="Sigma2 domain of RNA polymerase sigma factors"/>
    <property type="match status" value="1"/>
</dbReference>
<evidence type="ECO:0000256" key="5">
    <source>
        <dbReference type="RuleBase" id="RU362124"/>
    </source>
</evidence>
<accession>D3F9B9</accession>
<evidence type="ECO:0000256" key="6">
    <source>
        <dbReference type="SAM" id="MobiDB-lite"/>
    </source>
</evidence>
<evidence type="ECO:0000313" key="9">
    <source>
        <dbReference type="EMBL" id="ADB49086.1"/>
    </source>
</evidence>
<dbReference type="HOGENOM" id="CLU_014793_3_5_11"/>
<dbReference type="InterPro" id="IPR007627">
    <property type="entry name" value="RNA_pol_sigma70_r2"/>
</dbReference>
<comment type="similarity">
    <text evidence="5">Belongs to the sigma-70 factor family.</text>
</comment>
<dbReference type="eggNOG" id="COG0568">
    <property type="taxonomic scope" value="Bacteria"/>
</dbReference>
<dbReference type="InterPro" id="IPR014284">
    <property type="entry name" value="RNA_pol_sigma-70_dom"/>
</dbReference>
<dbReference type="Gene3D" id="1.20.120.1810">
    <property type="match status" value="1"/>
</dbReference>
<dbReference type="EMBL" id="CP001854">
    <property type="protein sequence ID" value="ADB49086.1"/>
    <property type="molecule type" value="Genomic_DNA"/>
</dbReference>
<evidence type="ECO:0000256" key="2">
    <source>
        <dbReference type="ARBA" id="ARBA00023082"/>
    </source>
</evidence>
<evidence type="ECO:0000259" key="7">
    <source>
        <dbReference type="PROSITE" id="PS00715"/>
    </source>
</evidence>
<evidence type="ECO:0000256" key="1">
    <source>
        <dbReference type="ARBA" id="ARBA00023015"/>
    </source>
</evidence>
<dbReference type="Gene3D" id="1.20.140.160">
    <property type="match status" value="1"/>
</dbReference>
<dbReference type="InterPro" id="IPR007630">
    <property type="entry name" value="RNA_pol_sigma70_r4"/>
</dbReference>
<dbReference type="GO" id="GO:0016987">
    <property type="term" value="F:sigma factor activity"/>
    <property type="evidence" value="ECO:0007669"/>
    <property type="project" value="UniProtKB-KW"/>
</dbReference>
<feature type="region of interest" description="Disordered" evidence="6">
    <location>
        <begin position="20"/>
        <end position="39"/>
    </location>
</feature>
<dbReference type="InterPro" id="IPR013324">
    <property type="entry name" value="RNA_pol_sigma_r3/r4-like"/>
</dbReference>
<sequence length="300" mass="33780">MPPAGSREPRRTSLRDESMAALMAARSAPRSNHDPPVDCDERRRRVLRRRHGERALVLAAQGGETGARDELVDVFMPLIGSVARLYRGVTSVHRAELMQAGVVGLLTALERFDPSRRAPFWTYASWWVRQAMQQVVAELARPVVMSDRGLRELARMRAARRDFTRLHDAGPSSVRLAAATGLTRERIETLLALELVPETLESEPAWSDEDDLARRSGHPLEDPGAEEAFDRVLDRVECDRLLRLIGDLRQRERVILHARFGLDGQERTLREVARMVGLSAERVRQLEHEALDELRAAAAA</sequence>
<dbReference type="Pfam" id="PF04542">
    <property type="entry name" value="Sigma70_r2"/>
    <property type="match status" value="1"/>
</dbReference>
<feature type="domain" description="RNA polymerase sigma-70" evidence="8">
    <location>
        <begin position="268"/>
        <end position="294"/>
    </location>
</feature>
<name>D3F9B9_CONWI</name>
<dbReference type="CDD" id="cd06171">
    <property type="entry name" value="Sigma70_r4"/>
    <property type="match status" value="1"/>
</dbReference>
<dbReference type="GO" id="GO:0006352">
    <property type="term" value="P:DNA-templated transcription initiation"/>
    <property type="evidence" value="ECO:0007669"/>
    <property type="project" value="InterPro"/>
</dbReference>
<keyword evidence="10" id="KW-1185">Reference proteome</keyword>
<dbReference type="Pfam" id="PF04545">
    <property type="entry name" value="Sigma70_r4"/>
    <property type="match status" value="1"/>
</dbReference>
<dbReference type="PANTHER" id="PTHR30603">
    <property type="entry name" value="RNA POLYMERASE SIGMA FACTOR RPO"/>
    <property type="match status" value="1"/>
</dbReference>
<keyword evidence="1 5" id="KW-0805">Transcription regulation</keyword>
<feature type="domain" description="RNA polymerase sigma-70" evidence="7">
    <location>
        <begin position="96"/>
        <end position="109"/>
    </location>
</feature>
<reference evidence="9 10" key="1">
    <citation type="journal article" date="2010" name="Stand. Genomic Sci.">
        <title>Complete genome sequence of Conexibacter woesei type strain (ID131577).</title>
        <authorList>
            <person name="Pukall R."/>
            <person name="Lapidus A."/>
            <person name="Glavina Del Rio T."/>
            <person name="Copeland A."/>
            <person name="Tice H."/>
            <person name="Cheng J.-F."/>
            <person name="Lucas S."/>
            <person name="Chen F."/>
            <person name="Nolan M."/>
            <person name="Bruce D."/>
            <person name="Goodwin L."/>
            <person name="Pitluck S."/>
            <person name="Mavromatis K."/>
            <person name="Ivanova N."/>
            <person name="Ovchinnikova G."/>
            <person name="Pati A."/>
            <person name="Chen A."/>
            <person name="Palaniappan K."/>
            <person name="Land M."/>
            <person name="Hauser L."/>
            <person name="Chang Y.-J."/>
            <person name="Jeffries C.D."/>
            <person name="Chain P."/>
            <person name="Meincke L."/>
            <person name="Sims D."/>
            <person name="Brettin T."/>
            <person name="Detter J.C."/>
            <person name="Rohde M."/>
            <person name="Goeker M."/>
            <person name="Bristow J."/>
            <person name="Eisen J.A."/>
            <person name="Markowitz V."/>
            <person name="Kyrpides N.C."/>
            <person name="Klenk H.-P."/>
            <person name="Hugenholtz P."/>
        </authorList>
    </citation>
    <scope>NUCLEOTIDE SEQUENCE [LARGE SCALE GENOMIC DNA]</scope>
    <source>
        <strain evidence="10">DSM 14684 / CIP 108061 / JCM 11494 / NBRC 100937 / ID131577</strain>
    </source>
</reference>
<dbReference type="InterPro" id="IPR013325">
    <property type="entry name" value="RNA_pol_sigma_r2"/>
</dbReference>
<keyword evidence="3 5" id="KW-0238">DNA-binding</keyword>
<evidence type="ECO:0000259" key="8">
    <source>
        <dbReference type="PROSITE" id="PS00716"/>
    </source>
</evidence>
<dbReference type="AlphaFoldDB" id="D3F9B9"/>
<dbReference type="Proteomes" id="UP000008229">
    <property type="component" value="Chromosome"/>
</dbReference>
<comment type="function">
    <text evidence="5">Sigma factors are initiation factors that promote the attachment of RNA polymerase to specific initiation sites and are then released.</text>
</comment>
<dbReference type="KEGG" id="cwo:Cwoe_0651"/>
<dbReference type="PANTHER" id="PTHR30603:SF47">
    <property type="entry name" value="RNA POLYMERASE SIGMA FACTOR SIGD, CHLOROPLASTIC"/>
    <property type="match status" value="1"/>
</dbReference>
<dbReference type="PROSITE" id="PS00715">
    <property type="entry name" value="SIGMA70_1"/>
    <property type="match status" value="1"/>
</dbReference>
<dbReference type="InterPro" id="IPR000943">
    <property type="entry name" value="RNA_pol_sigma70"/>
</dbReference>
<evidence type="ECO:0000256" key="3">
    <source>
        <dbReference type="ARBA" id="ARBA00023125"/>
    </source>
</evidence>
<dbReference type="NCBIfam" id="TIGR02937">
    <property type="entry name" value="sigma70-ECF"/>
    <property type="match status" value="1"/>
</dbReference>
<dbReference type="GO" id="GO:0003677">
    <property type="term" value="F:DNA binding"/>
    <property type="evidence" value="ECO:0007669"/>
    <property type="project" value="UniProtKB-KW"/>
</dbReference>
<keyword evidence="2 5" id="KW-0731">Sigma factor</keyword>
<evidence type="ECO:0000256" key="4">
    <source>
        <dbReference type="ARBA" id="ARBA00023163"/>
    </source>
</evidence>
<dbReference type="InterPro" id="IPR050239">
    <property type="entry name" value="Sigma-70_RNA_pol_init_factors"/>
</dbReference>
<dbReference type="PROSITE" id="PS00716">
    <property type="entry name" value="SIGMA70_2"/>
    <property type="match status" value="1"/>
</dbReference>
<reference evidence="10" key="2">
    <citation type="submission" date="2010-01" db="EMBL/GenBank/DDBJ databases">
        <title>The complete genome of Conexibacter woesei DSM 14684.</title>
        <authorList>
            <consortium name="US DOE Joint Genome Institute (JGI-PGF)"/>
            <person name="Lucas S."/>
            <person name="Copeland A."/>
            <person name="Lapidus A."/>
            <person name="Glavina del Rio T."/>
            <person name="Dalin E."/>
            <person name="Tice H."/>
            <person name="Bruce D."/>
            <person name="Goodwin L."/>
            <person name="Pitluck S."/>
            <person name="Kyrpides N."/>
            <person name="Mavromatis K."/>
            <person name="Ivanova N."/>
            <person name="Mikhailova N."/>
            <person name="Chertkov O."/>
            <person name="Brettin T."/>
            <person name="Detter J.C."/>
            <person name="Han C."/>
            <person name="Larimer F."/>
            <person name="Land M."/>
            <person name="Hauser L."/>
            <person name="Markowitz V."/>
            <person name="Cheng J.-F."/>
            <person name="Hugenholtz P."/>
            <person name="Woyke T."/>
            <person name="Wu D."/>
            <person name="Pukall R."/>
            <person name="Steenblock K."/>
            <person name="Schneider S."/>
            <person name="Klenk H.-P."/>
            <person name="Eisen J.A."/>
        </authorList>
    </citation>
    <scope>NUCLEOTIDE SEQUENCE [LARGE SCALE GENOMIC DNA]</scope>
    <source>
        <strain evidence="10">DSM 14684 / CIP 108061 / JCM 11494 / NBRC 100937 / ID131577</strain>
    </source>
</reference>